<evidence type="ECO:0000313" key="2">
    <source>
        <dbReference type="Proteomes" id="UP000078492"/>
    </source>
</evidence>
<reference evidence="1 2" key="1">
    <citation type="submission" date="2015-09" db="EMBL/GenBank/DDBJ databases">
        <title>Trachymyrmex cornetzi WGS genome.</title>
        <authorList>
            <person name="Nygaard S."/>
            <person name="Hu H."/>
            <person name="Boomsma J."/>
            <person name="Zhang G."/>
        </authorList>
    </citation>
    <scope>NUCLEOTIDE SEQUENCE [LARGE SCALE GENOMIC DNA]</scope>
    <source>
        <strain evidence="1">Tcor2-1</strain>
        <tissue evidence="1">Whole body</tissue>
    </source>
</reference>
<name>A0A151JPH9_9HYME</name>
<proteinExistence type="predicted"/>
<gene>
    <name evidence="1" type="ORF">ALC57_02079</name>
</gene>
<keyword evidence="2" id="KW-1185">Reference proteome</keyword>
<dbReference type="EMBL" id="KQ978779">
    <property type="protein sequence ID" value="KYN28499.1"/>
    <property type="molecule type" value="Genomic_DNA"/>
</dbReference>
<evidence type="ECO:0000313" key="1">
    <source>
        <dbReference type="EMBL" id="KYN28499.1"/>
    </source>
</evidence>
<sequence length="233" mass="26996">MKVNEARNIFSNDVSSALQLFADENNKPEYITTAWFVNIVSKWFILMTSRNCSVALGKKHENVYNTNVEFLNEIINIFNKLKKNKSIMKTCKFCKNCIKSVVSKTALSYSFTKLTRLKCYTNNSLFFVNIETLKVFIKFEQMFQHYFKYIVHMKSNQALFLIKKFSTVKANRHILKCHSLYLQIIKKFVIFRLKPAAYDACFPAGLLAGLESCHCIDYDTGTDSITSNTVARF</sequence>
<dbReference type="AlphaFoldDB" id="A0A151JPH9"/>
<dbReference type="Proteomes" id="UP000078492">
    <property type="component" value="Unassembled WGS sequence"/>
</dbReference>
<organism evidence="1 2">
    <name type="scientific">Trachymyrmex cornetzi</name>
    <dbReference type="NCBI Taxonomy" id="471704"/>
    <lineage>
        <taxon>Eukaryota</taxon>
        <taxon>Metazoa</taxon>
        <taxon>Ecdysozoa</taxon>
        <taxon>Arthropoda</taxon>
        <taxon>Hexapoda</taxon>
        <taxon>Insecta</taxon>
        <taxon>Pterygota</taxon>
        <taxon>Neoptera</taxon>
        <taxon>Endopterygota</taxon>
        <taxon>Hymenoptera</taxon>
        <taxon>Apocrita</taxon>
        <taxon>Aculeata</taxon>
        <taxon>Formicoidea</taxon>
        <taxon>Formicidae</taxon>
        <taxon>Myrmicinae</taxon>
        <taxon>Trachymyrmex</taxon>
    </lineage>
</organism>
<accession>A0A151JPH9</accession>
<protein>
    <recommendedName>
        <fullName evidence="3">THAP domain-containing protein 9</fullName>
    </recommendedName>
</protein>
<dbReference type="STRING" id="471704.A0A151JPH9"/>
<evidence type="ECO:0008006" key="3">
    <source>
        <dbReference type="Google" id="ProtNLM"/>
    </source>
</evidence>